<sequence>MTTPKPSVHTDGQAVAKPSVQAASRWPSVITVEYRTRISSIDPEIQAHTQSDTKPKSSAGNFKFDQYSISVSTTTTPTEASDCSGFPEITKQIDGEVKFVPYGGVTRWIEGDQQSESVMEIGNCLRSGQNDRVAIGAEDGTAAKGRIEAAALKPTAAAEAIRPPPAPTDPEPPVILEVATPYTAAGMTKSSGAKVVAIVDELLLADVHKCTNADDGSAATGRQSKCATFNEGAPRVTSRGFQASGLGCAYLIVVKPRPLLAAVLLWHREEVRTVTEQEEVAFGRSSVRGAPGLAAAVGGLTATAMELRDSTAQWRKGTVLSLNPKL</sequence>
<dbReference type="EMBL" id="JASCZI010211550">
    <property type="protein sequence ID" value="MED6194255.1"/>
    <property type="molecule type" value="Genomic_DNA"/>
</dbReference>
<feature type="region of interest" description="Disordered" evidence="1">
    <location>
        <begin position="1"/>
        <end position="23"/>
    </location>
</feature>
<dbReference type="Proteomes" id="UP001341840">
    <property type="component" value="Unassembled WGS sequence"/>
</dbReference>
<evidence type="ECO:0000313" key="2">
    <source>
        <dbReference type="EMBL" id="MED6194255.1"/>
    </source>
</evidence>
<evidence type="ECO:0000256" key="1">
    <source>
        <dbReference type="SAM" id="MobiDB-lite"/>
    </source>
</evidence>
<name>A0ABU6XBZ7_9FABA</name>
<organism evidence="2 3">
    <name type="scientific">Stylosanthes scabra</name>
    <dbReference type="NCBI Taxonomy" id="79078"/>
    <lineage>
        <taxon>Eukaryota</taxon>
        <taxon>Viridiplantae</taxon>
        <taxon>Streptophyta</taxon>
        <taxon>Embryophyta</taxon>
        <taxon>Tracheophyta</taxon>
        <taxon>Spermatophyta</taxon>
        <taxon>Magnoliopsida</taxon>
        <taxon>eudicotyledons</taxon>
        <taxon>Gunneridae</taxon>
        <taxon>Pentapetalae</taxon>
        <taxon>rosids</taxon>
        <taxon>fabids</taxon>
        <taxon>Fabales</taxon>
        <taxon>Fabaceae</taxon>
        <taxon>Papilionoideae</taxon>
        <taxon>50 kb inversion clade</taxon>
        <taxon>dalbergioids sensu lato</taxon>
        <taxon>Dalbergieae</taxon>
        <taxon>Pterocarpus clade</taxon>
        <taxon>Stylosanthes</taxon>
    </lineage>
</organism>
<accession>A0ABU6XBZ7</accession>
<proteinExistence type="predicted"/>
<reference evidence="2 3" key="1">
    <citation type="journal article" date="2023" name="Plants (Basel)">
        <title>Bridging the Gap: Combining Genomics and Transcriptomics Approaches to Understand Stylosanthes scabra, an Orphan Legume from the Brazilian Caatinga.</title>
        <authorList>
            <person name="Ferreira-Neto J.R.C."/>
            <person name="da Silva M.D."/>
            <person name="Binneck E."/>
            <person name="de Melo N.F."/>
            <person name="da Silva R.H."/>
            <person name="de Melo A.L.T.M."/>
            <person name="Pandolfi V."/>
            <person name="Bustamante F.O."/>
            <person name="Brasileiro-Vidal A.C."/>
            <person name="Benko-Iseppon A.M."/>
        </authorList>
    </citation>
    <scope>NUCLEOTIDE SEQUENCE [LARGE SCALE GENOMIC DNA]</scope>
    <source>
        <tissue evidence="2">Leaves</tissue>
    </source>
</reference>
<comment type="caution">
    <text evidence="2">The sequence shown here is derived from an EMBL/GenBank/DDBJ whole genome shotgun (WGS) entry which is preliminary data.</text>
</comment>
<evidence type="ECO:0000313" key="3">
    <source>
        <dbReference type="Proteomes" id="UP001341840"/>
    </source>
</evidence>
<protein>
    <submittedName>
        <fullName evidence="2">Uncharacterized protein</fullName>
    </submittedName>
</protein>
<gene>
    <name evidence="2" type="ORF">PIB30_026767</name>
</gene>
<keyword evidence="3" id="KW-1185">Reference proteome</keyword>